<evidence type="ECO:0000313" key="4">
    <source>
        <dbReference type="EMBL" id="MFD2535163.1"/>
    </source>
</evidence>
<gene>
    <name evidence="4" type="ORF">ACFSQS_08625</name>
</gene>
<feature type="transmembrane region" description="Helical" evidence="1">
    <location>
        <begin position="251"/>
        <end position="268"/>
    </location>
</feature>
<dbReference type="InterPro" id="IPR032466">
    <property type="entry name" value="Metal_Hydrolase"/>
</dbReference>
<dbReference type="SUPFAM" id="SSF51556">
    <property type="entry name" value="Metallo-dependent hydrolases"/>
    <property type="match status" value="2"/>
</dbReference>
<keyword evidence="1" id="KW-0812">Transmembrane</keyword>
<proteinExistence type="predicted"/>
<name>A0ABW5JRN4_9FLAO</name>
<dbReference type="PANTHER" id="PTHR43135:SF3">
    <property type="entry name" value="ALPHA-D-RIBOSE 1-METHYLPHOSPHONATE 5-TRIPHOSPHATE DIPHOSPHATASE"/>
    <property type="match status" value="1"/>
</dbReference>
<dbReference type="EMBL" id="JBHULK010000002">
    <property type="protein sequence ID" value="MFD2535163.1"/>
    <property type="molecule type" value="Genomic_DNA"/>
</dbReference>
<feature type="chain" id="PRO_5046362106" evidence="2">
    <location>
        <begin position="20"/>
        <end position="556"/>
    </location>
</feature>
<comment type="caution">
    <text evidence="4">The sequence shown here is derived from an EMBL/GenBank/DDBJ whole genome shotgun (WGS) entry which is preliminary data.</text>
</comment>
<sequence length="556" mass="63298">MKLPSIIIFFILGLFKISAQNDTLAFTNANVITMKNETVLKGKTVLVSNGKFVDILDANNQLSNAYNIIDCKGKYLIPGLVDGHVHLYKDEDKVFRNAPLYLSKGITTVFNMRGDSVLYSWKDRIKNEGLIVPNIYTSGEFINEPFVNTPIEAKNQVLKEKALGVDFIKFHEYFSDEERRYLTTEGVSVETFDALVMAAKENNMPITGHGMFSPHFENILDQNMSLAHLSAYLEYHLIPDGTDAFQKFSKWTKWALLLISIFSIILFFKSKRNRLLSSILFCSNIFLFAIWFNTVWVGNSVLIYSMLLLTVVIVSVLLGFLFKNQHFNSKIKNVLSKTVLIVILSIFTYSISYWIPLFFRNTNSAIEKLADKSSNISVFTTMLLEGPNWFGLDHSNELKYLNKPIADRWSTMEPWTTTFLSRWKESNLKITDWSLSEKTILQKLRGKANIIMGTDAMGFPLIIPGSSAHYELKLINKFGLTPFETLQTATTNAAKFLNKENEFGTIEIGKRADMVLLDKNPLQNLDALDNINGVLVNGNWLNDKKIQLLLKEIESK</sequence>
<dbReference type="Gene3D" id="3.20.20.140">
    <property type="entry name" value="Metal-dependent hydrolases"/>
    <property type="match status" value="1"/>
</dbReference>
<dbReference type="Gene3D" id="3.30.110.90">
    <property type="entry name" value="Amidohydrolase"/>
    <property type="match status" value="1"/>
</dbReference>
<dbReference type="InterPro" id="IPR006680">
    <property type="entry name" value="Amidohydro-rel"/>
</dbReference>
<evidence type="ECO:0000259" key="3">
    <source>
        <dbReference type="Pfam" id="PF01979"/>
    </source>
</evidence>
<protein>
    <submittedName>
        <fullName evidence="4">Amidohydrolase family protein</fullName>
    </submittedName>
</protein>
<feature type="transmembrane region" description="Helical" evidence="1">
    <location>
        <begin position="302"/>
        <end position="322"/>
    </location>
</feature>
<dbReference type="InterPro" id="IPR051781">
    <property type="entry name" value="Metallo-dep_Hydrolase"/>
</dbReference>
<evidence type="ECO:0000256" key="2">
    <source>
        <dbReference type="SAM" id="SignalP"/>
    </source>
</evidence>
<accession>A0ABW5JRN4</accession>
<dbReference type="Gene3D" id="3.40.50.10910">
    <property type="entry name" value="Amidohydrolase"/>
    <property type="match status" value="1"/>
</dbReference>
<dbReference type="InterPro" id="IPR011059">
    <property type="entry name" value="Metal-dep_hydrolase_composite"/>
</dbReference>
<dbReference type="Gene3D" id="2.30.40.10">
    <property type="entry name" value="Urease, subunit C, domain 1"/>
    <property type="match status" value="2"/>
</dbReference>
<organism evidence="4 5">
    <name type="scientific">Gelatiniphilus marinus</name>
    <dbReference type="NCBI Taxonomy" id="1759464"/>
    <lineage>
        <taxon>Bacteria</taxon>
        <taxon>Pseudomonadati</taxon>
        <taxon>Bacteroidota</taxon>
        <taxon>Flavobacteriia</taxon>
        <taxon>Flavobacteriales</taxon>
        <taxon>Flavobacteriaceae</taxon>
        <taxon>Gelatiniphilus</taxon>
    </lineage>
</organism>
<evidence type="ECO:0000256" key="1">
    <source>
        <dbReference type="SAM" id="Phobius"/>
    </source>
</evidence>
<dbReference type="Pfam" id="PF01979">
    <property type="entry name" value="Amidohydro_1"/>
    <property type="match status" value="1"/>
</dbReference>
<feature type="transmembrane region" description="Helical" evidence="1">
    <location>
        <begin position="275"/>
        <end position="296"/>
    </location>
</feature>
<dbReference type="Proteomes" id="UP001597441">
    <property type="component" value="Unassembled WGS sequence"/>
</dbReference>
<dbReference type="PANTHER" id="PTHR43135">
    <property type="entry name" value="ALPHA-D-RIBOSE 1-METHYLPHOSPHONATE 5-TRIPHOSPHATE DIPHOSPHATASE"/>
    <property type="match status" value="1"/>
</dbReference>
<dbReference type="SUPFAM" id="SSF51338">
    <property type="entry name" value="Composite domain of metallo-dependent hydrolases"/>
    <property type="match status" value="1"/>
</dbReference>
<reference evidence="5" key="1">
    <citation type="journal article" date="2019" name="Int. J. Syst. Evol. Microbiol.">
        <title>The Global Catalogue of Microorganisms (GCM) 10K type strain sequencing project: providing services to taxonomists for standard genome sequencing and annotation.</title>
        <authorList>
            <consortium name="The Broad Institute Genomics Platform"/>
            <consortium name="The Broad Institute Genome Sequencing Center for Infectious Disease"/>
            <person name="Wu L."/>
            <person name="Ma J."/>
        </authorList>
    </citation>
    <scope>NUCLEOTIDE SEQUENCE [LARGE SCALE GENOMIC DNA]</scope>
    <source>
        <strain evidence="5">KCTC 42903</strain>
    </source>
</reference>
<feature type="transmembrane region" description="Helical" evidence="1">
    <location>
        <begin position="334"/>
        <end position="355"/>
    </location>
</feature>
<dbReference type="RefSeq" id="WP_388017108.1">
    <property type="nucleotide sequence ID" value="NZ_JBHUDT010000002.1"/>
</dbReference>
<keyword evidence="5" id="KW-1185">Reference proteome</keyword>
<keyword evidence="1" id="KW-1133">Transmembrane helix</keyword>
<keyword evidence="1" id="KW-0472">Membrane</keyword>
<feature type="domain" description="Amidohydrolase-related" evidence="3">
    <location>
        <begin position="447"/>
        <end position="540"/>
    </location>
</feature>
<evidence type="ECO:0000313" key="5">
    <source>
        <dbReference type="Proteomes" id="UP001597441"/>
    </source>
</evidence>
<feature type="signal peptide" evidence="2">
    <location>
        <begin position="1"/>
        <end position="19"/>
    </location>
</feature>
<keyword evidence="2" id="KW-0732">Signal</keyword>